<dbReference type="GO" id="GO:0051301">
    <property type="term" value="P:cell division"/>
    <property type="evidence" value="ECO:0007669"/>
    <property type="project" value="UniProtKB-KW"/>
</dbReference>
<feature type="domain" description="Shugoshin N-terminal coiled-coil" evidence="11">
    <location>
        <begin position="17"/>
        <end position="61"/>
    </location>
</feature>
<keyword evidence="7" id="KW-0131">Cell cycle</keyword>
<dbReference type="VEuPathDB" id="FungiDB:SI65_02537"/>
<organism evidence="12 13">
    <name type="scientific">Aspergillus cristatus</name>
    <name type="common">Chinese Fuzhuan brick tea-fermentation fungus</name>
    <name type="synonym">Eurotium cristatum</name>
    <dbReference type="NCBI Taxonomy" id="573508"/>
    <lineage>
        <taxon>Eukaryota</taxon>
        <taxon>Fungi</taxon>
        <taxon>Dikarya</taxon>
        <taxon>Ascomycota</taxon>
        <taxon>Pezizomycotina</taxon>
        <taxon>Eurotiomycetes</taxon>
        <taxon>Eurotiomycetidae</taxon>
        <taxon>Eurotiales</taxon>
        <taxon>Aspergillaceae</taxon>
        <taxon>Aspergillus</taxon>
        <taxon>Aspergillus subgen. Aspergillus</taxon>
    </lineage>
</organism>
<dbReference type="InterPro" id="IPR011516">
    <property type="entry name" value="Shugoshin_N"/>
</dbReference>
<sequence>MARLNESTAPTESIEILKRRFVRQNREIARVNSIQSLRIRSLESEVSHLLSENVSLREQTISLGQELERYEAAKMLHDGVYDIKAKLDSKLAELGSLVTDLGALPRKLGKLCDERAESTGPGHSRLSNLDWRRRATDAEYHAATEDGKLPVILEDKCYPRKTLDPQELRDIIHDEECSPRSPEMEEVTPIEKKEERIHFSPELPEGLAGYQIMDTDAEKIGTLLPPTLETRKKRKPSPVAVNKMERAFSPDAVPMHHDMNLSLKSGAKRKFMSEEAELFSSATTEDGDDDFQYSRASHLQSPENHRTSIYDEFSPSKTQVEKGGGSRDRGSSKRKVLEPKSTNINAAPSTRDRPVRDQKAQDKGHLQDTDWKYSTNGRREMSNQKNGMDAKPLAHDANRSAPEDDSVKHSVECRTSKQNSSSAPEIPEDEANSSALSATRPTRRQRSVVSYAEPNLRDKMRRPTSEFADAVTGSNPRRRSNIQSPNPNASDGGDNQINKDLSSKRSSYHFETIDGVQNPSFEAQEEDVASGNPMTTVSQRKRKTLPASSDGPSVEAMAPTHSTRHRSIHNGQQTDNEASLENDLVQKNSASFAKSAIRQARRHSSNPRGQILASESGIGSTGEAKRDQSRVNPTGTLALDYDESMLARSDNTSLGAEAYTQSMHSRTDVERAMVSGTDGRARRTGTRRRSMMI</sequence>
<keyword evidence="8" id="KW-0137">Centromere</keyword>
<evidence type="ECO:0000256" key="2">
    <source>
        <dbReference type="ARBA" id="ARBA00010845"/>
    </source>
</evidence>
<feature type="compositionally biased region" description="Basic residues" evidence="9">
    <location>
        <begin position="682"/>
        <end position="693"/>
    </location>
</feature>
<evidence type="ECO:0000259" key="10">
    <source>
        <dbReference type="Pfam" id="PF07557"/>
    </source>
</evidence>
<feature type="region of interest" description="Disordered" evidence="9">
    <location>
        <begin position="674"/>
        <end position="693"/>
    </location>
</feature>
<evidence type="ECO:0000256" key="6">
    <source>
        <dbReference type="ARBA" id="ARBA00023054"/>
    </source>
</evidence>
<evidence type="ECO:0000256" key="4">
    <source>
        <dbReference type="ARBA" id="ARBA00022618"/>
    </source>
</evidence>
<evidence type="ECO:0000259" key="11">
    <source>
        <dbReference type="Pfam" id="PF07558"/>
    </source>
</evidence>
<dbReference type="GO" id="GO:0000779">
    <property type="term" value="C:condensed chromosome, centromeric region"/>
    <property type="evidence" value="ECO:0007669"/>
    <property type="project" value="UniProtKB-ARBA"/>
</dbReference>
<feature type="compositionally biased region" description="Polar residues" evidence="9">
    <location>
        <begin position="569"/>
        <end position="578"/>
    </location>
</feature>
<evidence type="ECO:0000256" key="3">
    <source>
        <dbReference type="ARBA" id="ARBA00022454"/>
    </source>
</evidence>
<evidence type="ECO:0000313" key="12">
    <source>
        <dbReference type="EMBL" id="ODM21693.1"/>
    </source>
</evidence>
<reference evidence="12 13" key="1">
    <citation type="journal article" date="2016" name="BMC Genomics">
        <title>Comparative genomic and transcriptomic analyses of the Fuzhuan brick tea-fermentation fungus Aspergillus cristatus.</title>
        <authorList>
            <person name="Ge Y."/>
            <person name="Wang Y."/>
            <person name="Liu Y."/>
            <person name="Tan Y."/>
            <person name="Ren X."/>
            <person name="Zhang X."/>
            <person name="Hyde K.D."/>
            <person name="Liu Y."/>
            <person name="Liu Z."/>
        </authorList>
    </citation>
    <scope>NUCLEOTIDE SEQUENCE [LARGE SCALE GENOMIC DNA]</scope>
    <source>
        <strain evidence="12 13">GZAAS20.1005</strain>
    </source>
</reference>
<keyword evidence="13" id="KW-1185">Reference proteome</keyword>
<dbReference type="AlphaFoldDB" id="A0A1E3BL48"/>
<gene>
    <name evidence="12" type="ORF">SI65_02537</name>
</gene>
<evidence type="ECO:0000256" key="7">
    <source>
        <dbReference type="ARBA" id="ARBA00023306"/>
    </source>
</evidence>
<comment type="similarity">
    <text evidence="2">Belongs to the shugoshin family.</text>
</comment>
<keyword evidence="6" id="KW-0175">Coiled coil</keyword>
<accession>A0A1E3BL48</accession>
<feature type="compositionally biased region" description="Basic and acidic residues" evidence="9">
    <location>
        <begin position="350"/>
        <end position="382"/>
    </location>
</feature>
<evidence type="ECO:0000256" key="8">
    <source>
        <dbReference type="ARBA" id="ARBA00023328"/>
    </source>
</evidence>
<feature type="domain" description="Shugoshin C-terminal" evidence="10">
    <location>
        <begin position="440"/>
        <end position="462"/>
    </location>
</feature>
<dbReference type="GO" id="GO:0005634">
    <property type="term" value="C:nucleus"/>
    <property type="evidence" value="ECO:0007669"/>
    <property type="project" value="InterPro"/>
</dbReference>
<comment type="caution">
    <text evidence="12">The sequence shown here is derived from an EMBL/GenBank/DDBJ whole genome shotgun (WGS) entry which is preliminary data.</text>
</comment>
<name>A0A1E3BL48_ASPCR</name>
<feature type="compositionally biased region" description="Basic and acidic residues" evidence="9">
    <location>
        <begin position="455"/>
        <end position="464"/>
    </location>
</feature>
<dbReference type="Pfam" id="PF07558">
    <property type="entry name" value="Shugoshin_N"/>
    <property type="match status" value="1"/>
</dbReference>
<keyword evidence="3" id="KW-0158">Chromosome</keyword>
<dbReference type="OrthoDB" id="5394106at2759"/>
<dbReference type="GO" id="GO:0045132">
    <property type="term" value="P:meiotic chromosome segregation"/>
    <property type="evidence" value="ECO:0007669"/>
    <property type="project" value="InterPro"/>
</dbReference>
<evidence type="ECO:0000256" key="1">
    <source>
        <dbReference type="ARBA" id="ARBA00004584"/>
    </source>
</evidence>
<evidence type="ECO:0000313" key="13">
    <source>
        <dbReference type="Proteomes" id="UP000094569"/>
    </source>
</evidence>
<dbReference type="Proteomes" id="UP000094569">
    <property type="component" value="Unassembled WGS sequence"/>
</dbReference>
<feature type="region of interest" description="Disordered" evidence="9">
    <location>
        <begin position="593"/>
        <end position="634"/>
    </location>
</feature>
<protein>
    <recommendedName>
        <fullName evidence="14">Shugoshin C-terminal domain-containing protein</fullName>
    </recommendedName>
</protein>
<feature type="compositionally biased region" description="Polar residues" evidence="9">
    <location>
        <begin position="481"/>
        <end position="500"/>
    </location>
</feature>
<feature type="region of interest" description="Disordered" evidence="9">
    <location>
        <begin position="279"/>
        <end position="578"/>
    </location>
</feature>
<dbReference type="EMBL" id="JXNT01000002">
    <property type="protein sequence ID" value="ODM21693.1"/>
    <property type="molecule type" value="Genomic_DNA"/>
</dbReference>
<dbReference type="InterPro" id="IPR011515">
    <property type="entry name" value="Shugoshin_C"/>
</dbReference>
<comment type="subcellular location">
    <subcellularLocation>
        <location evidence="1">Chromosome</location>
        <location evidence="1">Centromere</location>
    </subcellularLocation>
</comment>
<feature type="compositionally biased region" description="Basic and acidic residues" evidence="9">
    <location>
        <begin position="324"/>
        <end position="338"/>
    </location>
</feature>
<evidence type="ECO:0000256" key="5">
    <source>
        <dbReference type="ARBA" id="ARBA00022829"/>
    </source>
</evidence>
<keyword evidence="4" id="KW-0132">Cell division</keyword>
<proteinExistence type="inferred from homology"/>
<feature type="compositionally biased region" description="Basic and acidic residues" evidence="9">
    <location>
        <begin position="392"/>
        <end position="415"/>
    </location>
</feature>
<dbReference type="Pfam" id="PF07557">
    <property type="entry name" value="Shugoshin_C"/>
    <property type="match status" value="1"/>
</dbReference>
<keyword evidence="5" id="KW-0159">Chromosome partition</keyword>
<evidence type="ECO:0008006" key="14">
    <source>
        <dbReference type="Google" id="ProtNLM"/>
    </source>
</evidence>
<evidence type="ECO:0000256" key="9">
    <source>
        <dbReference type="SAM" id="MobiDB-lite"/>
    </source>
</evidence>